<dbReference type="STRING" id="51028.A0A0N4VM59"/>
<protein>
    <recommendedName>
        <fullName evidence="3">alpha-L-fucosidase</fullName>
        <ecNumber evidence="3">3.2.1.51</ecNumber>
    </recommendedName>
</protein>
<accession>A0A0N4VM59</accession>
<evidence type="ECO:0000256" key="2">
    <source>
        <dbReference type="ARBA" id="ARBA00007951"/>
    </source>
</evidence>
<evidence type="ECO:0000256" key="6">
    <source>
        <dbReference type="ARBA" id="ARBA00023295"/>
    </source>
</evidence>
<evidence type="ECO:0000313" key="8">
    <source>
        <dbReference type="EMBL" id="VDD96504.1"/>
    </source>
</evidence>
<dbReference type="InterPro" id="IPR057739">
    <property type="entry name" value="Glyco_hydro_29_N"/>
</dbReference>
<dbReference type="EMBL" id="UXUI01011777">
    <property type="protein sequence ID" value="VDD96504.1"/>
    <property type="molecule type" value="Genomic_DNA"/>
</dbReference>
<evidence type="ECO:0000313" key="9">
    <source>
        <dbReference type="Proteomes" id="UP000274131"/>
    </source>
</evidence>
<name>A0A0N4VM59_ENTVE</name>
<keyword evidence="9" id="KW-1185">Reference proteome</keyword>
<dbReference type="SUPFAM" id="SSF51445">
    <property type="entry name" value="(Trans)glycosidases"/>
    <property type="match status" value="1"/>
</dbReference>
<dbReference type="PANTHER" id="PTHR10030">
    <property type="entry name" value="ALPHA-L-FUCOSIDASE"/>
    <property type="match status" value="1"/>
</dbReference>
<evidence type="ECO:0000259" key="7">
    <source>
        <dbReference type="Pfam" id="PF01120"/>
    </source>
</evidence>
<evidence type="ECO:0000256" key="3">
    <source>
        <dbReference type="ARBA" id="ARBA00012662"/>
    </source>
</evidence>
<comment type="similarity">
    <text evidence="2">Belongs to the glycosyl hydrolase 29 family.</text>
</comment>
<organism evidence="10">
    <name type="scientific">Enterobius vermicularis</name>
    <name type="common">Human pinworm</name>
    <dbReference type="NCBI Taxonomy" id="51028"/>
    <lineage>
        <taxon>Eukaryota</taxon>
        <taxon>Metazoa</taxon>
        <taxon>Ecdysozoa</taxon>
        <taxon>Nematoda</taxon>
        <taxon>Chromadorea</taxon>
        <taxon>Rhabditida</taxon>
        <taxon>Spirurina</taxon>
        <taxon>Oxyuridomorpha</taxon>
        <taxon>Oxyuroidea</taxon>
        <taxon>Oxyuridae</taxon>
        <taxon>Enterobius</taxon>
    </lineage>
</organism>
<reference evidence="8 9" key="2">
    <citation type="submission" date="2018-10" db="EMBL/GenBank/DDBJ databases">
        <authorList>
            <consortium name="Pathogen Informatics"/>
        </authorList>
    </citation>
    <scope>NUCLEOTIDE SEQUENCE [LARGE SCALE GENOMIC DNA]</scope>
</reference>
<dbReference type="GO" id="GO:0006004">
    <property type="term" value="P:fucose metabolic process"/>
    <property type="evidence" value="ECO:0007669"/>
    <property type="project" value="InterPro"/>
</dbReference>
<dbReference type="InterPro" id="IPR017853">
    <property type="entry name" value="GH"/>
</dbReference>
<dbReference type="InterPro" id="IPR000933">
    <property type="entry name" value="Glyco_hydro_29"/>
</dbReference>
<evidence type="ECO:0000256" key="5">
    <source>
        <dbReference type="ARBA" id="ARBA00022801"/>
    </source>
</evidence>
<dbReference type="EC" id="3.2.1.51" evidence="3"/>
<dbReference type="Pfam" id="PF01120">
    <property type="entry name" value="Alpha_L_fucos"/>
    <property type="match status" value="1"/>
</dbReference>
<keyword evidence="4" id="KW-0732">Signal</keyword>
<dbReference type="PRINTS" id="PR00741">
    <property type="entry name" value="GLHYDRLASE29"/>
</dbReference>
<reference evidence="10" key="1">
    <citation type="submission" date="2017-02" db="UniProtKB">
        <authorList>
            <consortium name="WormBaseParasite"/>
        </authorList>
    </citation>
    <scope>IDENTIFICATION</scope>
</reference>
<comment type="function">
    <text evidence="1">Alpha-L-fucosidase is responsible for hydrolyzing the alpha-1,6-linked fucose joined to the reducing-end N-acetylglucosamine of the carbohydrate moieties of glycoproteins.</text>
</comment>
<evidence type="ECO:0000313" key="10">
    <source>
        <dbReference type="WBParaSite" id="EVEC_0001201001-mRNA-1"/>
    </source>
</evidence>
<dbReference type="SMART" id="SM00812">
    <property type="entry name" value="Alpha_L_fucos"/>
    <property type="match status" value="1"/>
</dbReference>
<evidence type="ECO:0000256" key="1">
    <source>
        <dbReference type="ARBA" id="ARBA00004071"/>
    </source>
</evidence>
<dbReference type="WBParaSite" id="EVEC_0001201001-mRNA-1">
    <property type="protein sequence ID" value="EVEC_0001201001-mRNA-1"/>
    <property type="gene ID" value="EVEC_0001201001"/>
</dbReference>
<keyword evidence="5" id="KW-0378">Hydrolase</keyword>
<dbReference type="PANTHER" id="PTHR10030:SF37">
    <property type="entry name" value="ALPHA-L-FUCOSIDASE-RELATED"/>
    <property type="match status" value="1"/>
</dbReference>
<gene>
    <name evidence="8" type="ORF">EVEC_LOCUS11255</name>
</gene>
<dbReference type="InterPro" id="IPR016286">
    <property type="entry name" value="FUC_metazoa-typ"/>
</dbReference>
<feature type="domain" description="Glycoside hydrolase family 29 N-terminal" evidence="7">
    <location>
        <begin position="1"/>
        <end position="177"/>
    </location>
</feature>
<dbReference type="GO" id="GO:0005764">
    <property type="term" value="C:lysosome"/>
    <property type="evidence" value="ECO:0007669"/>
    <property type="project" value="TreeGrafter"/>
</dbReference>
<keyword evidence="6" id="KW-0326">Glycosidase</keyword>
<dbReference type="GO" id="GO:0004560">
    <property type="term" value="F:alpha-L-fucosidase activity"/>
    <property type="evidence" value="ECO:0007669"/>
    <property type="project" value="UniProtKB-EC"/>
</dbReference>
<dbReference type="Proteomes" id="UP000274131">
    <property type="component" value="Unassembled WGS sequence"/>
</dbReference>
<dbReference type="OrthoDB" id="6039950at2759"/>
<dbReference type="Gene3D" id="3.20.20.80">
    <property type="entry name" value="Glycosidases"/>
    <property type="match status" value="1"/>
</dbReference>
<dbReference type="AlphaFoldDB" id="A0A0N4VM59"/>
<proteinExistence type="inferred from homology"/>
<dbReference type="GO" id="GO:0016139">
    <property type="term" value="P:glycoside catabolic process"/>
    <property type="evidence" value="ECO:0007669"/>
    <property type="project" value="TreeGrafter"/>
</dbReference>
<evidence type="ECO:0000256" key="4">
    <source>
        <dbReference type="ARBA" id="ARBA00022729"/>
    </source>
</evidence>
<sequence>FKAEFFDPNVFREVVEASGARYFVITSKHHEGFTLWPSKTSWSWNSVDVGPHKDIVGELKKAFLQSKVHFGIYFSQFEWFNRYFLSDSTNNTTDYVEKISYPQMLELVSDYQPEIIWSDGDWEMSDKYWKSKEFLAWLYNKSPVKDTVVVNDRWGAGDAGVHGGFLTYSDHYDPGENEIFGY</sequence>